<dbReference type="Proteomes" id="UP000256519">
    <property type="component" value="Unassembled WGS sequence"/>
</dbReference>
<name>A0A3D8WTI1_PRIMG</name>
<comment type="caution">
    <text evidence="1">The sequence shown here is derived from an EMBL/GenBank/DDBJ whole genome shotgun (WGS) entry which is preliminary data.</text>
</comment>
<evidence type="ECO:0000313" key="1">
    <source>
        <dbReference type="EMBL" id="RDZ05869.1"/>
    </source>
</evidence>
<evidence type="ECO:0008006" key="3">
    <source>
        <dbReference type="Google" id="ProtNLM"/>
    </source>
</evidence>
<reference evidence="1 2" key="1">
    <citation type="journal article" date="2018" name="Appl. Environ. Microbiol.">
        <title>Antimicrobial susceptibility testing and tentative epidemiological cut-off values of five Bacillus species relevant for use as animal feed additives or for plant protection.</title>
        <authorList>
            <person name="Agerso Y."/>
            <person name="Stuer-Lauridsen B."/>
            <person name="Bjerre K."/>
            <person name="Jensen M.G."/>
            <person name="Johansen E."/>
            <person name="Bennedsen M."/>
            <person name="Brockmann E."/>
            <person name="Nielsen B."/>
        </authorList>
    </citation>
    <scope>NUCLEOTIDE SEQUENCE [LARGE SCALE GENOMIC DNA]</scope>
    <source>
        <strain evidence="1 2">CHCC20162</strain>
    </source>
</reference>
<dbReference type="RefSeq" id="WP_116078973.1">
    <property type="nucleotide sequence ID" value="NZ_CP187631.1"/>
</dbReference>
<accession>A0A3D8WTI1</accession>
<dbReference type="AlphaFoldDB" id="A0A3D8WTI1"/>
<gene>
    <name evidence="1" type="ORF">C3744_29140</name>
</gene>
<organism evidence="1 2">
    <name type="scientific">Priestia megaterium</name>
    <name type="common">Bacillus megaterium</name>
    <dbReference type="NCBI Taxonomy" id="1404"/>
    <lineage>
        <taxon>Bacteria</taxon>
        <taxon>Bacillati</taxon>
        <taxon>Bacillota</taxon>
        <taxon>Bacilli</taxon>
        <taxon>Bacillales</taxon>
        <taxon>Bacillaceae</taxon>
        <taxon>Priestia</taxon>
    </lineage>
</organism>
<protein>
    <recommendedName>
        <fullName evidence="3">GRAM domain-containing protein</fullName>
    </recommendedName>
</protein>
<proteinExistence type="predicted"/>
<evidence type="ECO:0000313" key="2">
    <source>
        <dbReference type="Proteomes" id="UP000256519"/>
    </source>
</evidence>
<dbReference type="EMBL" id="PQWM01000072">
    <property type="protein sequence ID" value="RDZ05869.1"/>
    <property type="molecule type" value="Genomic_DNA"/>
</dbReference>
<sequence length="136" mass="15495">MSLKERAIKEFQSKMDSGEEIRGSIFTYYESESGLSGLVGVSNGNPMPIKGVLAYTDKSLLFYGEVFTKLPIVLHIPFYKIKEIKTGKQIFAIFKSSPTFVVNHDDREVFSTRGNKEEFIKLESFFESVNEMFLAK</sequence>